<dbReference type="PANTHER" id="PTHR22997:SF0">
    <property type="entry name" value="PIH1 DOMAIN-CONTAINING PROTEIN 1"/>
    <property type="match status" value="1"/>
</dbReference>
<dbReference type="OrthoDB" id="5135119at2759"/>
<proteinExistence type="inferred from homology"/>
<dbReference type="AlphaFoldDB" id="A0A9P6AX32"/>
<organism evidence="4 5">
    <name type="scientific">Hydnum rufescens UP504</name>
    <dbReference type="NCBI Taxonomy" id="1448309"/>
    <lineage>
        <taxon>Eukaryota</taxon>
        <taxon>Fungi</taxon>
        <taxon>Dikarya</taxon>
        <taxon>Basidiomycota</taxon>
        <taxon>Agaricomycotina</taxon>
        <taxon>Agaricomycetes</taxon>
        <taxon>Cantharellales</taxon>
        <taxon>Hydnaceae</taxon>
        <taxon>Hydnum</taxon>
    </lineage>
</organism>
<feature type="compositionally biased region" description="Polar residues" evidence="2">
    <location>
        <begin position="215"/>
        <end position="226"/>
    </location>
</feature>
<dbReference type="Proteomes" id="UP000886523">
    <property type="component" value="Unassembled WGS sequence"/>
</dbReference>
<dbReference type="GO" id="GO:0005737">
    <property type="term" value="C:cytoplasm"/>
    <property type="evidence" value="ECO:0007669"/>
    <property type="project" value="TreeGrafter"/>
</dbReference>
<feature type="region of interest" description="Disordered" evidence="2">
    <location>
        <begin position="211"/>
        <end position="232"/>
    </location>
</feature>
<evidence type="ECO:0000313" key="5">
    <source>
        <dbReference type="Proteomes" id="UP000886523"/>
    </source>
</evidence>
<dbReference type="EMBL" id="MU128971">
    <property type="protein sequence ID" value="KAF9513500.1"/>
    <property type="molecule type" value="Genomic_DNA"/>
</dbReference>
<keyword evidence="5" id="KW-1185">Reference proteome</keyword>
<dbReference type="Pfam" id="PF08190">
    <property type="entry name" value="PIH1"/>
    <property type="match status" value="1"/>
</dbReference>
<dbReference type="InterPro" id="IPR012981">
    <property type="entry name" value="PIH1_N"/>
</dbReference>
<accession>A0A9P6AX32</accession>
<feature type="domain" description="PIH1 N-terminal" evidence="3">
    <location>
        <begin position="3"/>
        <end position="73"/>
    </location>
</feature>
<dbReference type="InterPro" id="IPR050734">
    <property type="entry name" value="PIH1/Kintoun_subfamily"/>
</dbReference>
<comment type="similarity">
    <text evidence="1">Belongs to the PIH1 family.</text>
</comment>
<feature type="region of interest" description="Disordered" evidence="2">
    <location>
        <begin position="112"/>
        <end position="149"/>
    </location>
</feature>
<name>A0A9P6AX32_9AGAM</name>
<protein>
    <recommendedName>
        <fullName evidence="3">PIH1 N-terminal domain-containing protein</fullName>
    </recommendedName>
</protein>
<feature type="compositionally biased region" description="Low complexity" evidence="2">
    <location>
        <begin position="119"/>
        <end position="148"/>
    </location>
</feature>
<gene>
    <name evidence="4" type="ORF">BS47DRAFT_1344148</name>
</gene>
<comment type="caution">
    <text evidence="4">The sequence shown here is derived from an EMBL/GenBank/DDBJ whole genome shotgun (WGS) entry which is preliminary data.</text>
</comment>
<evidence type="ECO:0000313" key="4">
    <source>
        <dbReference type="EMBL" id="KAF9513500.1"/>
    </source>
</evidence>
<sequence>MLYFVPVIVSDGREVTDKAGKSSLVFDTIFNPSIRARITSDADFKTFITARREKSGLVLGREIATPNIKSKGALESRSVLIPAYWSPETASTSPSSTPLVQEISTRTSNVLASIPPPSSAQASSSATGIALKTSTSSAKPPAAPSNTKQTPLVPTWAIEIENKGPGSRVARITVQLPLMKRPDHANTTLDIERNRLILSCPPSYSVLDVPILDPSSESRNGKSASPTLPPQDSIVQESILVVTAPVVSTVTPEAKAT</sequence>
<evidence type="ECO:0000256" key="2">
    <source>
        <dbReference type="SAM" id="MobiDB-lite"/>
    </source>
</evidence>
<evidence type="ECO:0000256" key="1">
    <source>
        <dbReference type="ARBA" id="ARBA00008511"/>
    </source>
</evidence>
<evidence type="ECO:0000259" key="3">
    <source>
        <dbReference type="Pfam" id="PF08190"/>
    </source>
</evidence>
<reference evidence="4" key="1">
    <citation type="journal article" date="2020" name="Nat. Commun.">
        <title>Large-scale genome sequencing of mycorrhizal fungi provides insights into the early evolution of symbiotic traits.</title>
        <authorList>
            <person name="Miyauchi S."/>
            <person name="Kiss E."/>
            <person name="Kuo A."/>
            <person name="Drula E."/>
            <person name="Kohler A."/>
            <person name="Sanchez-Garcia M."/>
            <person name="Morin E."/>
            <person name="Andreopoulos B."/>
            <person name="Barry K.W."/>
            <person name="Bonito G."/>
            <person name="Buee M."/>
            <person name="Carver A."/>
            <person name="Chen C."/>
            <person name="Cichocki N."/>
            <person name="Clum A."/>
            <person name="Culley D."/>
            <person name="Crous P.W."/>
            <person name="Fauchery L."/>
            <person name="Girlanda M."/>
            <person name="Hayes R.D."/>
            <person name="Keri Z."/>
            <person name="LaButti K."/>
            <person name="Lipzen A."/>
            <person name="Lombard V."/>
            <person name="Magnuson J."/>
            <person name="Maillard F."/>
            <person name="Murat C."/>
            <person name="Nolan M."/>
            <person name="Ohm R.A."/>
            <person name="Pangilinan J."/>
            <person name="Pereira M.F."/>
            <person name="Perotto S."/>
            <person name="Peter M."/>
            <person name="Pfister S."/>
            <person name="Riley R."/>
            <person name="Sitrit Y."/>
            <person name="Stielow J.B."/>
            <person name="Szollosi G."/>
            <person name="Zifcakova L."/>
            <person name="Stursova M."/>
            <person name="Spatafora J.W."/>
            <person name="Tedersoo L."/>
            <person name="Vaario L.M."/>
            <person name="Yamada A."/>
            <person name="Yan M."/>
            <person name="Wang P."/>
            <person name="Xu J."/>
            <person name="Bruns T."/>
            <person name="Baldrian P."/>
            <person name="Vilgalys R."/>
            <person name="Dunand C."/>
            <person name="Henrissat B."/>
            <person name="Grigoriev I.V."/>
            <person name="Hibbett D."/>
            <person name="Nagy L.G."/>
            <person name="Martin F.M."/>
        </authorList>
    </citation>
    <scope>NUCLEOTIDE SEQUENCE</scope>
    <source>
        <strain evidence="4">UP504</strain>
    </source>
</reference>
<dbReference type="PANTHER" id="PTHR22997">
    <property type="entry name" value="PIH1 DOMAIN-CONTAINING PROTEIN 1"/>
    <property type="match status" value="1"/>
</dbReference>